<name>A0A3S1CG43_9PROT</name>
<organism evidence="1 2">
    <name type="scientific">Azospirillum doebereinerae</name>
    <dbReference type="NCBI Taxonomy" id="92933"/>
    <lineage>
        <taxon>Bacteria</taxon>
        <taxon>Pseudomonadati</taxon>
        <taxon>Pseudomonadota</taxon>
        <taxon>Alphaproteobacteria</taxon>
        <taxon>Rhodospirillales</taxon>
        <taxon>Azospirillaceae</taxon>
        <taxon>Azospirillum</taxon>
    </lineage>
</organism>
<sequence>MKTAIASEIVSAAALHLDVLDGFIAVVQGKLAATDDAFLRDSLTDLLANLTEQRDTYLAFAPMMSAAA</sequence>
<accession>A0A3S1CG43</accession>
<keyword evidence="2" id="KW-1185">Reference proteome</keyword>
<dbReference type="EMBL" id="RZIJ01000013">
    <property type="protein sequence ID" value="RUQ68881.1"/>
    <property type="molecule type" value="Genomic_DNA"/>
</dbReference>
<dbReference type="RefSeq" id="WP_127000000.1">
    <property type="nucleotide sequence ID" value="NZ_CP173195.1"/>
</dbReference>
<comment type="caution">
    <text evidence="1">The sequence shown here is derived from an EMBL/GenBank/DDBJ whole genome shotgun (WGS) entry which is preliminary data.</text>
</comment>
<evidence type="ECO:0000313" key="1">
    <source>
        <dbReference type="EMBL" id="RUQ68881.1"/>
    </source>
</evidence>
<dbReference type="AlphaFoldDB" id="A0A3S1CG43"/>
<protein>
    <submittedName>
        <fullName evidence="1">Uncharacterized protein</fullName>
    </submittedName>
</protein>
<proteinExistence type="predicted"/>
<dbReference type="Proteomes" id="UP000280346">
    <property type="component" value="Unassembled WGS sequence"/>
</dbReference>
<dbReference type="OrthoDB" id="7307001at2"/>
<reference evidence="1 2" key="1">
    <citation type="submission" date="2018-12" db="EMBL/GenBank/DDBJ databases">
        <authorList>
            <person name="Yang Y."/>
        </authorList>
    </citation>
    <scope>NUCLEOTIDE SEQUENCE [LARGE SCALE GENOMIC DNA]</scope>
    <source>
        <strain evidence="1 2">GSF71</strain>
    </source>
</reference>
<evidence type="ECO:0000313" key="2">
    <source>
        <dbReference type="Proteomes" id="UP000280346"/>
    </source>
</evidence>
<gene>
    <name evidence="1" type="ORF">EJ913_17055</name>
</gene>